<feature type="transmembrane region" description="Helical" evidence="1">
    <location>
        <begin position="104"/>
        <end position="121"/>
    </location>
</feature>
<accession>M3H099</accession>
<feature type="transmembrane region" description="Helical" evidence="1">
    <location>
        <begin position="128"/>
        <end position="147"/>
    </location>
</feature>
<dbReference type="BioCyc" id="LBOR1193007:G11KN-2575-MONOMER"/>
<feature type="transmembrane region" description="Helical" evidence="1">
    <location>
        <begin position="25"/>
        <end position="46"/>
    </location>
</feature>
<reference evidence="2 3" key="1">
    <citation type="submission" date="2013-01" db="EMBL/GenBank/DDBJ databases">
        <authorList>
            <person name="Harkins D.M."/>
            <person name="Durkin A.S."/>
            <person name="Brinkac L.M."/>
            <person name="Haft D.H."/>
            <person name="Selengut J.D."/>
            <person name="Sanka R."/>
            <person name="DePew J."/>
            <person name="Purushe J."/>
            <person name="Picardeau M."/>
            <person name="Werts C."/>
            <person name="Goarant C."/>
            <person name="Vinetz J.M."/>
            <person name="Sutton G.G."/>
            <person name="Nierman W.C."/>
            <person name="Fouts D.E."/>
        </authorList>
    </citation>
    <scope>NUCLEOTIDE SEQUENCE [LARGE SCALE GENOMIC DNA]</scope>
    <source>
        <strain evidence="2 3">200701203</strain>
    </source>
</reference>
<evidence type="ECO:0000313" key="2">
    <source>
        <dbReference type="EMBL" id="EMG00504.1"/>
    </source>
</evidence>
<comment type="caution">
    <text evidence="2">The sequence shown here is derived from an EMBL/GenBank/DDBJ whole genome shotgun (WGS) entry which is preliminary data.</text>
</comment>
<sequence>MGDKVLKIVYFMFGDPKKKSLEHRLFNTVAFVNGALNIFGAFSSFYLENFMVIFLLNFISGILLIGMYFLSRIRSIYYSLFWPFNFIILVYLSSMWFFNGGSVGGNHYYFIPALVIATILLRNHNVWIVYLVYAAVSVFLYGIEYFHRDLVKMYPNDVERYLDAGGNYLFVQILTGLLIFILTRNLNIERKNRIRFCLAFFPKLLRKN</sequence>
<gene>
    <name evidence="2" type="ORF">LEP1GSC123_2756</name>
</gene>
<feature type="transmembrane region" description="Helical" evidence="1">
    <location>
        <begin position="167"/>
        <end position="186"/>
    </location>
</feature>
<evidence type="ECO:0000256" key="1">
    <source>
        <dbReference type="SAM" id="Phobius"/>
    </source>
</evidence>
<feature type="transmembrane region" description="Helical" evidence="1">
    <location>
        <begin position="52"/>
        <end position="70"/>
    </location>
</feature>
<name>M3H099_LEPBO</name>
<keyword evidence="1" id="KW-0812">Transmembrane</keyword>
<organism evidence="2 3">
    <name type="scientific">Leptospira borgpetersenii str. 200701203</name>
    <dbReference type="NCBI Taxonomy" id="1193007"/>
    <lineage>
        <taxon>Bacteria</taxon>
        <taxon>Pseudomonadati</taxon>
        <taxon>Spirochaetota</taxon>
        <taxon>Spirochaetia</taxon>
        <taxon>Leptospirales</taxon>
        <taxon>Leptospiraceae</taxon>
        <taxon>Leptospira</taxon>
    </lineage>
</organism>
<proteinExistence type="predicted"/>
<feature type="transmembrane region" description="Helical" evidence="1">
    <location>
        <begin position="77"/>
        <end position="98"/>
    </location>
</feature>
<keyword evidence="1" id="KW-1133">Transmembrane helix</keyword>
<dbReference type="Proteomes" id="UP000011783">
    <property type="component" value="Unassembled WGS sequence"/>
</dbReference>
<dbReference type="EMBL" id="AKWO02000045">
    <property type="protein sequence ID" value="EMG00504.1"/>
    <property type="molecule type" value="Genomic_DNA"/>
</dbReference>
<keyword evidence="1" id="KW-0472">Membrane</keyword>
<dbReference type="AlphaFoldDB" id="M3H099"/>
<protein>
    <submittedName>
        <fullName evidence="2">Uncharacterized protein</fullName>
    </submittedName>
</protein>
<evidence type="ECO:0000313" key="3">
    <source>
        <dbReference type="Proteomes" id="UP000011783"/>
    </source>
</evidence>